<dbReference type="Pfam" id="PF01609">
    <property type="entry name" value="DDE_Tnp_1"/>
    <property type="match status" value="1"/>
</dbReference>
<protein>
    <submittedName>
        <fullName evidence="3">Transposase</fullName>
    </submittedName>
</protein>
<evidence type="ECO:0000313" key="3">
    <source>
        <dbReference type="EMBL" id="MDR6227473.1"/>
    </source>
</evidence>
<evidence type="ECO:0000259" key="2">
    <source>
        <dbReference type="Pfam" id="PF01609"/>
    </source>
</evidence>
<dbReference type="NCBIfam" id="NF033580">
    <property type="entry name" value="transpos_IS5_3"/>
    <property type="match status" value="1"/>
</dbReference>
<keyword evidence="1" id="KW-0472">Membrane</keyword>
<dbReference type="EMBL" id="JAVDQG010000009">
    <property type="protein sequence ID" value="MDR6227473.1"/>
    <property type="molecule type" value="Genomic_DNA"/>
</dbReference>
<keyword evidence="1" id="KW-0812">Transmembrane</keyword>
<dbReference type="PANTHER" id="PTHR30007">
    <property type="entry name" value="PHP DOMAIN PROTEIN"/>
    <property type="match status" value="1"/>
</dbReference>
<evidence type="ECO:0000313" key="4">
    <source>
        <dbReference type="Proteomes" id="UP001185012"/>
    </source>
</evidence>
<name>A0ABU1IRQ8_9BACL</name>
<evidence type="ECO:0000256" key="1">
    <source>
        <dbReference type="SAM" id="Phobius"/>
    </source>
</evidence>
<keyword evidence="4" id="KW-1185">Reference proteome</keyword>
<dbReference type="Proteomes" id="UP001185012">
    <property type="component" value="Unassembled WGS sequence"/>
</dbReference>
<gene>
    <name evidence="3" type="ORF">JOE21_003488</name>
</gene>
<organism evidence="3 4">
    <name type="scientific">Desmospora profundinema</name>
    <dbReference type="NCBI Taxonomy" id="1571184"/>
    <lineage>
        <taxon>Bacteria</taxon>
        <taxon>Bacillati</taxon>
        <taxon>Bacillota</taxon>
        <taxon>Bacilli</taxon>
        <taxon>Bacillales</taxon>
        <taxon>Thermoactinomycetaceae</taxon>
        <taxon>Desmospora</taxon>
    </lineage>
</organism>
<dbReference type="InterPro" id="IPR002559">
    <property type="entry name" value="Transposase_11"/>
</dbReference>
<sequence length="141" mass="16710">MLVSEGNGFPIGIHITCAQPHEITLARQTLESIRVPQKRGRPRNRPQELVADKAYDSYDFRQYLRKRGIKPSIPQRKGRKVKRGRPVSVGAAYGERWKIERCFAWMDHFRRLLVRYDSYVHMYKAFCFVALILWSINRIFK</sequence>
<reference evidence="3 4" key="1">
    <citation type="submission" date="2023-07" db="EMBL/GenBank/DDBJ databases">
        <title>Genomic Encyclopedia of Type Strains, Phase IV (KMG-IV): sequencing the most valuable type-strain genomes for metagenomic binning, comparative biology and taxonomic classification.</title>
        <authorList>
            <person name="Goeker M."/>
        </authorList>
    </citation>
    <scope>NUCLEOTIDE SEQUENCE [LARGE SCALE GENOMIC DNA]</scope>
    <source>
        <strain evidence="3 4">DSM 45903</strain>
    </source>
</reference>
<keyword evidence="1" id="KW-1133">Transmembrane helix</keyword>
<comment type="caution">
    <text evidence="3">The sequence shown here is derived from an EMBL/GenBank/DDBJ whole genome shotgun (WGS) entry which is preliminary data.</text>
</comment>
<proteinExistence type="predicted"/>
<accession>A0ABU1IRQ8</accession>
<feature type="transmembrane region" description="Helical" evidence="1">
    <location>
        <begin position="120"/>
        <end position="140"/>
    </location>
</feature>
<dbReference type="PANTHER" id="PTHR30007:SF1">
    <property type="entry name" value="BLR1914 PROTEIN"/>
    <property type="match status" value="1"/>
</dbReference>
<feature type="domain" description="Transposase IS4-like" evidence="2">
    <location>
        <begin position="2"/>
        <end position="133"/>
    </location>
</feature>